<dbReference type="AlphaFoldDB" id="A0A150IH98"/>
<accession>A0A150IH98</accession>
<dbReference type="Proteomes" id="UP000075398">
    <property type="component" value="Unassembled WGS sequence"/>
</dbReference>
<dbReference type="EMBL" id="LNGC01000293">
    <property type="protein sequence ID" value="KYC44329.1"/>
    <property type="molecule type" value="Genomic_DNA"/>
</dbReference>
<protein>
    <submittedName>
        <fullName evidence="1">Uncharacterized protein</fullName>
    </submittedName>
</protein>
<proteinExistence type="predicted"/>
<comment type="caution">
    <text evidence="1">The sequence shown here is derived from an EMBL/GenBank/DDBJ whole genome shotgun (WGS) entry which is preliminary data.</text>
</comment>
<evidence type="ECO:0000313" key="1">
    <source>
        <dbReference type="EMBL" id="KYC44329.1"/>
    </source>
</evidence>
<organism evidence="1 2">
    <name type="scientific">Candidatus Methanofastidiosum methylothiophilum</name>
    <dbReference type="NCBI Taxonomy" id="1705564"/>
    <lineage>
        <taxon>Archaea</taxon>
        <taxon>Methanobacteriati</taxon>
        <taxon>Methanobacteriota</taxon>
        <taxon>Stenosarchaea group</taxon>
        <taxon>Candidatus Methanofastidiosia</taxon>
        <taxon>Candidatus Methanofastidiosales</taxon>
        <taxon>Candidatus Methanofastidiosaceae</taxon>
        <taxon>Candidatus Methanofastidiosum</taxon>
    </lineage>
</organism>
<name>A0A150IH98_9EURY</name>
<evidence type="ECO:0000313" key="2">
    <source>
        <dbReference type="Proteomes" id="UP000075398"/>
    </source>
</evidence>
<gene>
    <name evidence="1" type="ORF">AMQ22_02318</name>
</gene>
<sequence>MKNPNWINILGNNEKNIVLAAGIYNQLKKVGNASMILSAVMSRINEETAETKPNPVNNFAGHPELAEALEEAGLIEFHSKDKYGDKSPWSYNSEFLDHVELEESGGDLDVISRINSITIDQNFIDKMQILINHDIFVCIEADRTHYPGHEIELWIEDN</sequence>
<reference evidence="1 2" key="1">
    <citation type="journal article" date="2016" name="ISME J.">
        <title>Chasing the elusive Euryarchaeota class WSA2: genomes reveal a uniquely fastidious methyl-reducing methanogen.</title>
        <authorList>
            <person name="Nobu M.K."/>
            <person name="Narihiro T."/>
            <person name="Kuroda K."/>
            <person name="Mei R."/>
            <person name="Liu W.T."/>
        </authorList>
    </citation>
    <scope>NUCLEOTIDE SEQUENCE [LARGE SCALE GENOMIC DNA]</scope>
    <source>
        <strain evidence="1">U1lsi0528_Bin055</strain>
    </source>
</reference>